<feature type="domain" description="Glycine cleavage system P-protein N-terminal" evidence="5">
    <location>
        <begin position="3"/>
        <end position="422"/>
    </location>
</feature>
<comment type="function">
    <text evidence="1 4">The glycine cleavage system catalyzes the degradation of glycine. The P protein binds the alpha-amino group of glycine through its pyridoxal phosphate cofactor; CO(2) is released and the remaining methylamine moiety is then transferred to the lipoamide cofactor of the H protein.</text>
</comment>
<evidence type="ECO:0000256" key="2">
    <source>
        <dbReference type="ARBA" id="ARBA00023002"/>
    </source>
</evidence>
<evidence type="ECO:0000256" key="1">
    <source>
        <dbReference type="ARBA" id="ARBA00003788"/>
    </source>
</evidence>
<dbReference type="Proteomes" id="UP000177309">
    <property type="component" value="Unassembled WGS sequence"/>
</dbReference>
<comment type="similarity">
    <text evidence="4">Belongs to the GcvP family. N-terminal subunit subfamily.</text>
</comment>
<keyword evidence="2 4" id="KW-0560">Oxidoreductase</keyword>
<evidence type="ECO:0000256" key="3">
    <source>
        <dbReference type="ARBA" id="ARBA00049026"/>
    </source>
</evidence>
<dbReference type="InterPro" id="IPR023010">
    <property type="entry name" value="GcvPA"/>
</dbReference>
<gene>
    <name evidence="4" type="primary">gcvPA</name>
    <name evidence="6" type="ORF">A2462_07095</name>
</gene>
<dbReference type="GO" id="GO:0019464">
    <property type="term" value="P:glycine decarboxylation via glycine cleavage system"/>
    <property type="evidence" value="ECO:0007669"/>
    <property type="project" value="UniProtKB-UniRule"/>
</dbReference>
<accession>A0A1F4TJB1</accession>
<evidence type="ECO:0000313" key="6">
    <source>
        <dbReference type="EMBL" id="OGC32786.1"/>
    </source>
</evidence>
<dbReference type="PIRSF" id="PIRSF006815">
    <property type="entry name" value="GcvPA"/>
    <property type="match status" value="1"/>
</dbReference>
<dbReference type="PANTHER" id="PTHR42806:SF1">
    <property type="entry name" value="GLYCINE DEHYDROGENASE (DECARBOXYLATING)"/>
    <property type="match status" value="1"/>
</dbReference>
<evidence type="ECO:0000259" key="5">
    <source>
        <dbReference type="Pfam" id="PF02347"/>
    </source>
</evidence>
<proteinExistence type="inferred from homology"/>
<organism evidence="6 7">
    <name type="scientific">candidate division WOR-1 bacterium RIFOXYC2_FULL_41_25</name>
    <dbReference type="NCBI Taxonomy" id="1802586"/>
    <lineage>
        <taxon>Bacteria</taxon>
        <taxon>Bacillati</taxon>
        <taxon>Saganbacteria</taxon>
    </lineage>
</organism>
<dbReference type="AlphaFoldDB" id="A0A1F4TJB1"/>
<comment type="caution">
    <text evidence="6">The sequence shown here is derived from an EMBL/GenBank/DDBJ whole genome shotgun (WGS) entry which is preliminary data.</text>
</comment>
<dbReference type="InterPro" id="IPR015424">
    <property type="entry name" value="PyrdxlP-dep_Trfase"/>
</dbReference>
<dbReference type="Gene3D" id="3.40.640.10">
    <property type="entry name" value="Type I PLP-dependent aspartate aminotransferase-like (Major domain)"/>
    <property type="match status" value="1"/>
</dbReference>
<dbReference type="Pfam" id="PF02347">
    <property type="entry name" value="GDC-P"/>
    <property type="match status" value="1"/>
</dbReference>
<dbReference type="CDD" id="cd00613">
    <property type="entry name" value="GDC-P"/>
    <property type="match status" value="1"/>
</dbReference>
<dbReference type="EC" id="1.4.4.2" evidence="4"/>
<dbReference type="HAMAP" id="MF_00712">
    <property type="entry name" value="GcvPA"/>
    <property type="match status" value="1"/>
</dbReference>
<dbReference type="GO" id="GO:0004375">
    <property type="term" value="F:glycine dehydrogenase (decarboxylating) activity"/>
    <property type="evidence" value="ECO:0007669"/>
    <property type="project" value="UniProtKB-EC"/>
</dbReference>
<dbReference type="EMBL" id="MEUI01000045">
    <property type="protein sequence ID" value="OGC32786.1"/>
    <property type="molecule type" value="Genomic_DNA"/>
</dbReference>
<dbReference type="NCBIfam" id="NF001696">
    <property type="entry name" value="PRK00451.1"/>
    <property type="match status" value="1"/>
</dbReference>
<evidence type="ECO:0000313" key="7">
    <source>
        <dbReference type="Proteomes" id="UP000177309"/>
    </source>
</evidence>
<dbReference type="GO" id="GO:0009116">
    <property type="term" value="P:nucleoside metabolic process"/>
    <property type="evidence" value="ECO:0007669"/>
    <property type="project" value="InterPro"/>
</dbReference>
<comment type="subunit">
    <text evidence="4">The glycine cleavage system is composed of four proteins: P, T, L and H. In this organism, the P 'protein' is a heterodimer of two subunits.</text>
</comment>
<dbReference type="InterPro" id="IPR015421">
    <property type="entry name" value="PyrdxlP-dep_Trfase_major"/>
</dbReference>
<dbReference type="InterPro" id="IPR015422">
    <property type="entry name" value="PyrdxlP-dep_Trfase_small"/>
</dbReference>
<name>A0A1F4TJB1_UNCSA</name>
<sequence length="426" mass="46833">MGYIPNTDQDKEKLLSLIGKSFVEELFSDIPAKINKPIPTPGPIPPPLSESELLEELKMLSEENTATTPFLGGGSYNHFIPSVVKHIINRSEFYTAYTPYQAEMSQGILQVIFEYQSMICELTGMDVANASMYDGATALAEAALLACRQTRRTEIVVSSTVHPEYRQVLKTYAKGADLEVRELPYDKNLGTTIHESQVTNHSACLILQQPNFFGCIEDIKGLAEKVRAAGALFIVNVDPISLGILKAPGDYGADIVIGEGQSLGNPQSFGGPGLGIFAVKKNLVRQIPGRVVGQTVDSDGKRGFCLTLQTREQHIRREKATSNICSNEAHAALAATVYLSIMGKQGLQKVAELCLQKAHYLFSKIPSTHYAFPNSIFFKEFVIKTEKKIGLDLERFYPELKGCRLVCVTELDKKEALDQLVANLLA</sequence>
<dbReference type="InterPro" id="IPR049315">
    <property type="entry name" value="GDC-P_N"/>
</dbReference>
<evidence type="ECO:0000256" key="4">
    <source>
        <dbReference type="HAMAP-Rule" id="MF_00712"/>
    </source>
</evidence>
<dbReference type="Gene3D" id="3.90.1150.10">
    <property type="entry name" value="Aspartate Aminotransferase, domain 1"/>
    <property type="match status" value="1"/>
</dbReference>
<dbReference type="PANTHER" id="PTHR42806">
    <property type="entry name" value="GLYCINE CLEAVAGE SYSTEM P-PROTEIN"/>
    <property type="match status" value="1"/>
</dbReference>
<reference evidence="6 7" key="1">
    <citation type="journal article" date="2016" name="Nat. Commun.">
        <title>Thousands of microbial genomes shed light on interconnected biogeochemical processes in an aquifer system.</title>
        <authorList>
            <person name="Anantharaman K."/>
            <person name="Brown C.T."/>
            <person name="Hug L.A."/>
            <person name="Sharon I."/>
            <person name="Castelle C.J."/>
            <person name="Probst A.J."/>
            <person name="Thomas B.C."/>
            <person name="Singh A."/>
            <person name="Wilkins M.J."/>
            <person name="Karaoz U."/>
            <person name="Brodie E.L."/>
            <person name="Williams K.H."/>
            <person name="Hubbard S.S."/>
            <person name="Banfield J.F."/>
        </authorList>
    </citation>
    <scope>NUCLEOTIDE SEQUENCE [LARGE SCALE GENOMIC DNA]</scope>
</reference>
<dbReference type="InterPro" id="IPR020581">
    <property type="entry name" value="GDC_P"/>
</dbReference>
<comment type="catalytic activity">
    <reaction evidence="3 4">
        <text>N(6)-[(R)-lipoyl]-L-lysyl-[glycine-cleavage complex H protein] + glycine + H(+) = N(6)-[(R)-S(8)-aminomethyldihydrolipoyl]-L-lysyl-[glycine-cleavage complex H protein] + CO2</text>
        <dbReference type="Rhea" id="RHEA:24304"/>
        <dbReference type="Rhea" id="RHEA-COMP:10494"/>
        <dbReference type="Rhea" id="RHEA-COMP:10495"/>
        <dbReference type="ChEBI" id="CHEBI:15378"/>
        <dbReference type="ChEBI" id="CHEBI:16526"/>
        <dbReference type="ChEBI" id="CHEBI:57305"/>
        <dbReference type="ChEBI" id="CHEBI:83099"/>
        <dbReference type="ChEBI" id="CHEBI:83143"/>
        <dbReference type="EC" id="1.4.4.2"/>
    </reaction>
</comment>
<protein>
    <recommendedName>
        <fullName evidence="4">Probable glycine dehydrogenase (decarboxylating) subunit 1</fullName>
        <ecNumber evidence="4">1.4.4.2</ecNumber>
    </recommendedName>
    <alternativeName>
        <fullName evidence="4">Glycine cleavage system P-protein subunit 1</fullName>
    </alternativeName>
    <alternativeName>
        <fullName evidence="4">Glycine decarboxylase subunit 1</fullName>
    </alternativeName>
    <alternativeName>
        <fullName evidence="4">Glycine dehydrogenase (aminomethyl-transferring) subunit 1</fullName>
    </alternativeName>
</protein>
<dbReference type="SUPFAM" id="SSF53383">
    <property type="entry name" value="PLP-dependent transferases"/>
    <property type="match status" value="1"/>
</dbReference>